<dbReference type="RefSeq" id="WP_091367234.1">
    <property type="nucleotide sequence ID" value="NZ_FMZF01000005.1"/>
</dbReference>
<dbReference type="Proteomes" id="UP000199416">
    <property type="component" value="Unassembled WGS sequence"/>
</dbReference>
<dbReference type="InterPro" id="IPR053228">
    <property type="entry name" value="Stereospecific_Lipase"/>
</dbReference>
<name>A0A1G6SA41_9ACTN</name>
<accession>A0A1G6SA41</accession>
<sequence>MLAGLAPARRRLVLVLLALLLGAAGAATALLVARGSDTPAPADPVSQEEPGPVLLVPGYGGNGASLGSLARRLTAEGRDATVVDVPDGGTGDLAVSAAALGAAAAAALERTGAGSVDVVGYSAGGVVARVWAAGSGADVARRVLTLGSPHHGTTLADLAERVAPGQCPEACRQLTTGSALLAGLNAGDETPEGPTWVSIWTTQDQTVTPPDSARLDGALNLTVQSVCAQAQVTHGRLPGDPLVQAMVLAELAAGDPVELGPADCARLGG</sequence>
<feature type="domain" description="AB hydrolase-1" evidence="1">
    <location>
        <begin position="52"/>
        <end position="157"/>
    </location>
</feature>
<dbReference type="PANTHER" id="PTHR37574">
    <property type="entry name" value="LIPASE B"/>
    <property type="match status" value="1"/>
</dbReference>
<evidence type="ECO:0000259" key="1">
    <source>
        <dbReference type="Pfam" id="PF00561"/>
    </source>
</evidence>
<dbReference type="OrthoDB" id="8871309at2"/>
<dbReference type="PANTHER" id="PTHR37574:SF1">
    <property type="entry name" value="LIPASE B"/>
    <property type="match status" value="1"/>
</dbReference>
<dbReference type="SUPFAM" id="SSF53474">
    <property type="entry name" value="alpha/beta-Hydrolases"/>
    <property type="match status" value="1"/>
</dbReference>
<dbReference type="InterPro" id="IPR029058">
    <property type="entry name" value="AB_hydrolase_fold"/>
</dbReference>
<dbReference type="InterPro" id="IPR000073">
    <property type="entry name" value="AB_hydrolase_1"/>
</dbReference>
<proteinExistence type="predicted"/>
<evidence type="ECO:0000313" key="3">
    <source>
        <dbReference type="Proteomes" id="UP000199416"/>
    </source>
</evidence>
<gene>
    <name evidence="2" type="ORF">SAMN05660690_3491</name>
</gene>
<reference evidence="3" key="1">
    <citation type="submission" date="2016-10" db="EMBL/GenBank/DDBJ databases">
        <authorList>
            <person name="Varghese N."/>
            <person name="Submissions S."/>
        </authorList>
    </citation>
    <scope>NUCLEOTIDE SEQUENCE [LARGE SCALE GENOMIC DNA]</scope>
    <source>
        <strain evidence="3">DSM 45421</strain>
    </source>
</reference>
<dbReference type="Gene3D" id="3.40.50.1820">
    <property type="entry name" value="alpha/beta hydrolase"/>
    <property type="match status" value="1"/>
</dbReference>
<organism evidence="2 3">
    <name type="scientific">Geodermatophilus telluris</name>
    <dbReference type="NCBI Taxonomy" id="1190417"/>
    <lineage>
        <taxon>Bacteria</taxon>
        <taxon>Bacillati</taxon>
        <taxon>Actinomycetota</taxon>
        <taxon>Actinomycetes</taxon>
        <taxon>Geodermatophilales</taxon>
        <taxon>Geodermatophilaceae</taxon>
        <taxon>Geodermatophilus</taxon>
    </lineage>
</organism>
<dbReference type="GO" id="GO:0016787">
    <property type="term" value="F:hydrolase activity"/>
    <property type="evidence" value="ECO:0007669"/>
    <property type="project" value="UniProtKB-KW"/>
</dbReference>
<keyword evidence="3" id="KW-1185">Reference proteome</keyword>
<keyword evidence="2" id="KW-0378">Hydrolase</keyword>
<protein>
    <submittedName>
        <fullName evidence="2">Triacylglycerol esterase/lipase EstA, alpha/beta hydrolase fold</fullName>
    </submittedName>
</protein>
<dbReference type="EMBL" id="FMZF01000005">
    <property type="protein sequence ID" value="SDD13015.1"/>
    <property type="molecule type" value="Genomic_DNA"/>
</dbReference>
<dbReference type="AlphaFoldDB" id="A0A1G6SA41"/>
<dbReference type="STRING" id="1190417.SAMN05660690_3491"/>
<dbReference type="Pfam" id="PF00561">
    <property type="entry name" value="Abhydrolase_1"/>
    <property type="match status" value="1"/>
</dbReference>
<evidence type="ECO:0000313" key="2">
    <source>
        <dbReference type="EMBL" id="SDD13015.1"/>
    </source>
</evidence>